<dbReference type="Pfam" id="PF03836">
    <property type="entry name" value="RasGAP_C"/>
    <property type="match status" value="1"/>
</dbReference>
<dbReference type="RefSeq" id="XP_009056994.1">
    <property type="nucleotide sequence ID" value="XM_009058746.1"/>
</dbReference>
<evidence type="ECO:0008006" key="6">
    <source>
        <dbReference type="Google" id="ProtNLM"/>
    </source>
</evidence>
<dbReference type="SUPFAM" id="SSF143885">
    <property type="entry name" value="RGC domain-like"/>
    <property type="match status" value="1"/>
</dbReference>
<keyword evidence="5" id="KW-1185">Reference proteome</keyword>
<dbReference type="InterPro" id="IPR036872">
    <property type="entry name" value="CH_dom_sf"/>
</dbReference>
<protein>
    <recommendedName>
        <fullName evidence="6">Ras GTPase-activating-like protein IQGAP1</fullName>
    </recommendedName>
</protein>
<dbReference type="OrthoDB" id="775356at2759"/>
<dbReference type="GO" id="GO:0005516">
    <property type="term" value="F:calmodulin binding"/>
    <property type="evidence" value="ECO:0007669"/>
    <property type="project" value="TreeGrafter"/>
</dbReference>
<dbReference type="HOGENOM" id="CLU_000972_2_1_1"/>
<dbReference type="GO" id="GO:0005096">
    <property type="term" value="F:GTPase activator activity"/>
    <property type="evidence" value="ECO:0007669"/>
    <property type="project" value="TreeGrafter"/>
</dbReference>
<dbReference type="STRING" id="225164.V4AGA5"/>
<keyword evidence="1" id="KW-0175">Coiled coil</keyword>
<dbReference type="InterPro" id="IPR000048">
    <property type="entry name" value="IQ_motif_EF-hand-BS"/>
</dbReference>
<dbReference type="Gene3D" id="1.20.5.190">
    <property type="match status" value="1"/>
</dbReference>
<dbReference type="InterPro" id="IPR001715">
    <property type="entry name" value="CH_dom"/>
</dbReference>
<dbReference type="OMA" id="KGVLVHW"/>
<dbReference type="EMBL" id="KB202094">
    <property type="protein sequence ID" value="ESO92441.1"/>
    <property type="molecule type" value="Genomic_DNA"/>
</dbReference>
<dbReference type="InterPro" id="IPR000593">
    <property type="entry name" value="RasGAP_C"/>
</dbReference>
<dbReference type="PANTHER" id="PTHR14149">
    <property type="entry name" value="RAS GTPASE-ACTIVATING PROTEIN WITH IQ MOTIF"/>
    <property type="match status" value="1"/>
</dbReference>
<dbReference type="Gene3D" id="1.10.418.10">
    <property type="entry name" value="Calponin-like domain"/>
    <property type="match status" value="1"/>
</dbReference>
<dbReference type="GO" id="GO:1903479">
    <property type="term" value="P:mitotic actomyosin contractile ring assembly actin filament organization"/>
    <property type="evidence" value="ECO:0007669"/>
    <property type="project" value="TreeGrafter"/>
</dbReference>
<dbReference type="InterPro" id="IPR008936">
    <property type="entry name" value="Rho_GTPase_activation_prot"/>
</dbReference>
<dbReference type="InterPro" id="IPR001936">
    <property type="entry name" value="RasGAP_dom"/>
</dbReference>
<dbReference type="GO" id="GO:0051015">
    <property type="term" value="F:actin filament binding"/>
    <property type="evidence" value="ECO:0007669"/>
    <property type="project" value="TreeGrafter"/>
</dbReference>
<dbReference type="KEGG" id="lgi:LOTGIDRAFT_216980"/>
<feature type="domain" description="Ras-GAP" evidence="2">
    <location>
        <begin position="983"/>
        <end position="1196"/>
    </location>
</feature>
<dbReference type="CTD" id="20246675"/>
<feature type="domain" description="Calponin-homology (CH)" evidence="3">
    <location>
        <begin position="14"/>
        <end position="129"/>
    </location>
</feature>
<dbReference type="PANTHER" id="PTHR14149:SF14">
    <property type="entry name" value="CALPONIN-HOMOLOGY (CH) DOMAIN-CONTAINING PROTEIN"/>
    <property type="match status" value="1"/>
</dbReference>
<dbReference type="SMART" id="SM00033">
    <property type="entry name" value="CH"/>
    <property type="match status" value="1"/>
</dbReference>
<accession>V4AGA5</accession>
<dbReference type="GeneID" id="20246675"/>
<reference evidence="4 5" key="1">
    <citation type="journal article" date="2013" name="Nature">
        <title>Insights into bilaterian evolution from three spiralian genomes.</title>
        <authorList>
            <person name="Simakov O."/>
            <person name="Marletaz F."/>
            <person name="Cho S.J."/>
            <person name="Edsinger-Gonzales E."/>
            <person name="Havlak P."/>
            <person name="Hellsten U."/>
            <person name="Kuo D.H."/>
            <person name="Larsson T."/>
            <person name="Lv J."/>
            <person name="Arendt D."/>
            <person name="Savage R."/>
            <person name="Osoegawa K."/>
            <person name="de Jong P."/>
            <person name="Grimwood J."/>
            <person name="Chapman J.A."/>
            <person name="Shapiro H."/>
            <person name="Aerts A."/>
            <person name="Otillar R.P."/>
            <person name="Terry A.Y."/>
            <person name="Boore J.L."/>
            <person name="Grigoriev I.V."/>
            <person name="Lindberg D.R."/>
            <person name="Seaver E.C."/>
            <person name="Weisblat D.A."/>
            <person name="Putnam N.H."/>
            <person name="Rokhsar D.S."/>
        </authorList>
    </citation>
    <scope>NUCLEOTIDE SEQUENCE [LARGE SCALE GENOMIC DNA]</scope>
</reference>
<sequence>MDEQRKCNIAYEYLCHLQEAKIWIQACINEELPPTTELEEGLMNGVYLAKLGHFFAPQKVKLKKIYDKEQTRYKATGLHFRHTDNINHWFVAMEEVGLPKIFYPETTDIYDRKNMPRAIYCIHALSLYLFKLGLAPQIQDLYGKINFTDEEISAMRKELDKYGIQMPAFGKIGGILANEMTVDDAALHAAIIAINEAIENENSKETYNALQNPSAMLVNINLEAADNYQTLLFQAKHTKAENARNKSMDADRVLEQDIYDEILTQAEIQGNLNKVNTSRALDDLNDALLKGDRQTILGALKSSHLGLKNINDENLDFYIEKLHQLRENKKNNNNLEETTLDKEELQQAIDQANLEADSEYQKCIAVEAINTALANGDRDLLLRALQNPAAQLPPVYDYAGNLYLEEFLSIKNEKQGNLEHEEISAALNVLGAVANINQAIDVGDPSNTYSALRSPEAHLADLDEHNMEKYQAALSNTKHDKAGLPCDLLTHYEISETVKAVHQQVQEEHERIIAIGVINDAIDNGDTEEVYQALMLPTAKLHDLDDKQKDHYYSLLAKEKAKKAERTNDEGAVLWLEEIQECVEKANKNAADGVSLSTGVVAINKAVDDKDTDEFSSAINNNAVGLVNVTPDCMGRYNEKLYETKQEKLQAGDVGSGWIMNRLKDGTKFFYNANTGEYAWKRRDDIIKDHNLLTKDEIQGVVNEITEDHNRELLFEANEDTIIQSQAYIREYLARKHYKDRVNYLKDQEPSIVKLQAWWKSKKQKEKFKERMNYLEDNTDAAIKLQAYARMWQARKKYKDRLKYFKDNVNKVVKIQAFFRSNLAQQDYKALMQDENPSLSVVRKFVHLLDASDNDYAEELELQKLRQQVVAEIRSNQQLEQDLDQMDIKIGLLIKNRITLQDVVMHNKKLTKRADQPLDGPKGLKALSRESHEKLHSYQHLFYLLQTNPNYLAKLIFEMPQIRSTKFMESVIYSLFNYGSNQREEYLLIKLFETALREEILSKVDKMSDIVSGNPLVVKMIVGFNSVHIASPRASPKFRIIFDLANFVGPFIFLCSIEINMKQILYFSSGLPYEVSTEQALKHPEVVEQVEESIKCLQEVTDKFLSTVLNSLDKIPYGMRYMAKVMRQTLMQKFPDALEKDVLKIVGNLLYYRYINSAIVAPDAFDIITMSADKGLTNDQRRNLGSIAKILQFAASNKGFGGESAYLSSMNEYIRHLMKNSSKKYCLSACEVEDPESKFNIDQYTDVTMISKPVIYISVSEIVDTHQLLLDHQDKISPEHDDPLHELLEDLGEVPVIDELLGDEAQNEDLRQELAKTEISMTLSNKFDVQQDDRADMKSLLIRTKRMIVDVIACQQGDDLVKVLDIESSQAQEDRHQALVKKRDMIDRKAQQSQKDGKIQRHESILGDTRLPLETMKTKIRKNLQTLELAGMVSKKNKYQDLVNAVVQDIRNQRRYRNNRKQELMRLKTTIKSLNEKRTFFESQIDYYNQYVKTCLQNLQQTGKVGLFKKQDKSNKKKVQGSIHYSAARLHEKGVILEIEGLPTTQFKNVLFDIAATENPGVFDINAKFMGVSMDKVEVVFQDLLQLQYEGVAVMKMFNKAKVNVNLLIFLLNRKFYGKTIAK</sequence>
<evidence type="ECO:0000313" key="5">
    <source>
        <dbReference type="Proteomes" id="UP000030746"/>
    </source>
</evidence>
<feature type="coiled-coil region" evidence="1">
    <location>
        <begin position="315"/>
        <end position="362"/>
    </location>
</feature>
<organism evidence="4 5">
    <name type="scientific">Lottia gigantea</name>
    <name type="common">Giant owl limpet</name>
    <dbReference type="NCBI Taxonomy" id="225164"/>
    <lineage>
        <taxon>Eukaryota</taxon>
        <taxon>Metazoa</taxon>
        <taxon>Spiralia</taxon>
        <taxon>Lophotrochozoa</taxon>
        <taxon>Mollusca</taxon>
        <taxon>Gastropoda</taxon>
        <taxon>Patellogastropoda</taxon>
        <taxon>Lottioidea</taxon>
        <taxon>Lottiidae</taxon>
        <taxon>Lottia</taxon>
    </lineage>
</organism>
<dbReference type="SMART" id="SM00323">
    <property type="entry name" value="RasGAP"/>
    <property type="match status" value="1"/>
</dbReference>
<dbReference type="PROSITE" id="PS50096">
    <property type="entry name" value="IQ"/>
    <property type="match status" value="4"/>
</dbReference>
<dbReference type="SUPFAM" id="SSF47576">
    <property type="entry name" value="Calponin-homology domain, CH-domain"/>
    <property type="match status" value="1"/>
</dbReference>
<evidence type="ECO:0000259" key="3">
    <source>
        <dbReference type="PROSITE" id="PS50021"/>
    </source>
</evidence>
<dbReference type="Proteomes" id="UP000030746">
    <property type="component" value="Unassembled WGS sequence"/>
</dbReference>
<dbReference type="SMART" id="SM00015">
    <property type="entry name" value="IQ"/>
    <property type="match status" value="4"/>
</dbReference>
<dbReference type="GO" id="GO:0005938">
    <property type="term" value="C:cell cortex"/>
    <property type="evidence" value="ECO:0007669"/>
    <property type="project" value="TreeGrafter"/>
</dbReference>
<dbReference type="Pfam" id="PF00612">
    <property type="entry name" value="IQ"/>
    <property type="match status" value="2"/>
</dbReference>
<gene>
    <name evidence="4" type="ORF">LOTGIDRAFT_216980</name>
</gene>
<dbReference type="SUPFAM" id="SSF48350">
    <property type="entry name" value="GTPase activation domain, GAP"/>
    <property type="match status" value="1"/>
</dbReference>
<feature type="coiled-coil region" evidence="1">
    <location>
        <begin position="862"/>
        <end position="896"/>
    </location>
</feature>
<evidence type="ECO:0000313" key="4">
    <source>
        <dbReference type="EMBL" id="ESO92441.1"/>
    </source>
</evidence>
<dbReference type="Gene3D" id="1.10.506.10">
    <property type="entry name" value="GTPase Activation - p120gap, domain 1"/>
    <property type="match status" value="1"/>
</dbReference>
<proteinExistence type="predicted"/>
<dbReference type="PROSITE" id="PS50018">
    <property type="entry name" value="RAS_GTPASE_ACTIV_2"/>
    <property type="match status" value="1"/>
</dbReference>
<dbReference type="PROSITE" id="PS50021">
    <property type="entry name" value="CH"/>
    <property type="match status" value="1"/>
</dbReference>
<dbReference type="Pfam" id="PF00616">
    <property type="entry name" value="RasGAP"/>
    <property type="match status" value="1"/>
</dbReference>
<dbReference type="FunFam" id="1.10.418.10:FF:000013">
    <property type="entry name" value="IQ motif containing GTPase activating protein 1"/>
    <property type="match status" value="1"/>
</dbReference>
<evidence type="ECO:0000259" key="2">
    <source>
        <dbReference type="PROSITE" id="PS50018"/>
    </source>
</evidence>
<name>V4AGA5_LOTGI</name>
<dbReference type="Pfam" id="PF00307">
    <property type="entry name" value="CH"/>
    <property type="match status" value="1"/>
</dbReference>
<feature type="coiled-coil region" evidence="1">
    <location>
        <begin position="1457"/>
        <end position="1484"/>
    </location>
</feature>
<evidence type="ECO:0000256" key="1">
    <source>
        <dbReference type="SAM" id="Coils"/>
    </source>
</evidence>